<protein>
    <recommendedName>
        <fullName evidence="2">SnoaL-like domain-containing protein</fullName>
    </recommendedName>
</protein>
<evidence type="ECO:0000313" key="4">
    <source>
        <dbReference type="Proteomes" id="UP001499930"/>
    </source>
</evidence>
<dbReference type="InterPro" id="IPR032710">
    <property type="entry name" value="NTF2-like_dom_sf"/>
</dbReference>
<evidence type="ECO:0000256" key="1">
    <source>
        <dbReference type="SAM" id="MobiDB-lite"/>
    </source>
</evidence>
<dbReference type="SUPFAM" id="SSF54427">
    <property type="entry name" value="NTF2-like"/>
    <property type="match status" value="1"/>
</dbReference>
<comment type="caution">
    <text evidence="3">The sequence shown here is derived from an EMBL/GenBank/DDBJ whole genome shotgun (WGS) entry which is preliminary data.</text>
</comment>
<proteinExistence type="predicted"/>
<name>A0ABP6LEW1_9ACTN</name>
<feature type="domain" description="SnoaL-like" evidence="2">
    <location>
        <begin position="18"/>
        <end position="113"/>
    </location>
</feature>
<dbReference type="Gene3D" id="3.10.450.50">
    <property type="match status" value="1"/>
</dbReference>
<keyword evidence="4" id="KW-1185">Reference proteome</keyword>
<accession>A0ABP6LEW1</accession>
<evidence type="ECO:0000313" key="3">
    <source>
        <dbReference type="EMBL" id="GAA3041272.1"/>
    </source>
</evidence>
<feature type="region of interest" description="Disordered" evidence="1">
    <location>
        <begin position="118"/>
        <end position="139"/>
    </location>
</feature>
<dbReference type="EMBL" id="BAAAWD010000031">
    <property type="protein sequence ID" value="GAA3041272.1"/>
    <property type="molecule type" value="Genomic_DNA"/>
</dbReference>
<dbReference type="Proteomes" id="UP001499930">
    <property type="component" value="Unassembled WGS sequence"/>
</dbReference>
<dbReference type="InterPro" id="IPR037401">
    <property type="entry name" value="SnoaL-like"/>
</dbReference>
<gene>
    <name evidence="3" type="ORF">GCM10017559_82480</name>
</gene>
<dbReference type="RefSeq" id="WP_344907813.1">
    <property type="nucleotide sequence ID" value="NZ_BAAAWD010000031.1"/>
</dbReference>
<organism evidence="3 4">
    <name type="scientific">Streptosporangium longisporum</name>
    <dbReference type="NCBI Taxonomy" id="46187"/>
    <lineage>
        <taxon>Bacteria</taxon>
        <taxon>Bacillati</taxon>
        <taxon>Actinomycetota</taxon>
        <taxon>Actinomycetes</taxon>
        <taxon>Streptosporangiales</taxon>
        <taxon>Streptosporangiaceae</taxon>
        <taxon>Streptosporangium</taxon>
    </lineage>
</organism>
<sequence>MTPRADLTGYLTRYPREAALSDEDPAAVLDRYHTPDYEVVTDGVRLDRQRLLDHIRPARKQVADVRVEVDQALVDGDQVAVRYRLVAQMRKGRTVTSEIYMFGELSADGRLRRAVQATRTIPSDPFEQTHAGTPGPGRR</sequence>
<reference evidence="4" key="1">
    <citation type="journal article" date="2019" name="Int. J. Syst. Evol. Microbiol.">
        <title>The Global Catalogue of Microorganisms (GCM) 10K type strain sequencing project: providing services to taxonomists for standard genome sequencing and annotation.</title>
        <authorList>
            <consortium name="The Broad Institute Genomics Platform"/>
            <consortium name="The Broad Institute Genome Sequencing Center for Infectious Disease"/>
            <person name="Wu L."/>
            <person name="Ma J."/>
        </authorList>
    </citation>
    <scope>NUCLEOTIDE SEQUENCE [LARGE SCALE GENOMIC DNA]</scope>
    <source>
        <strain evidence="4">JCM 3106</strain>
    </source>
</reference>
<dbReference type="Pfam" id="PF12680">
    <property type="entry name" value="SnoaL_2"/>
    <property type="match status" value="1"/>
</dbReference>
<evidence type="ECO:0000259" key="2">
    <source>
        <dbReference type="Pfam" id="PF12680"/>
    </source>
</evidence>